<reference evidence="6 7" key="1">
    <citation type="journal article" date="2015" name="Genome Announc.">
        <title>Expanding the biotechnology potential of lactobacilli through comparative genomics of 213 strains and associated genera.</title>
        <authorList>
            <person name="Sun Z."/>
            <person name="Harris H.M."/>
            <person name="McCann A."/>
            <person name="Guo C."/>
            <person name="Argimon S."/>
            <person name="Zhang W."/>
            <person name="Yang X."/>
            <person name="Jeffery I.B."/>
            <person name="Cooney J.C."/>
            <person name="Kagawa T.F."/>
            <person name="Liu W."/>
            <person name="Song Y."/>
            <person name="Salvetti E."/>
            <person name="Wrobel A."/>
            <person name="Rasinkangas P."/>
            <person name="Parkhill J."/>
            <person name="Rea M.C."/>
            <person name="O'Sullivan O."/>
            <person name="Ritari J."/>
            <person name="Douillard F.P."/>
            <person name="Paul Ross R."/>
            <person name="Yang R."/>
            <person name="Briner A.E."/>
            <person name="Felis G.E."/>
            <person name="de Vos W.M."/>
            <person name="Barrangou R."/>
            <person name="Klaenhammer T.R."/>
            <person name="Caufield P.W."/>
            <person name="Cui Y."/>
            <person name="Zhang H."/>
            <person name="O'Toole P.W."/>
        </authorList>
    </citation>
    <scope>NUCLEOTIDE SEQUENCE [LARGE SCALE GENOMIC DNA]</scope>
    <source>
        <strain evidence="6 7">DSM 20410</strain>
    </source>
</reference>
<gene>
    <name evidence="6" type="ORF">IV50_GL000216</name>
</gene>
<feature type="transmembrane region" description="Helical" evidence="5">
    <location>
        <begin position="183"/>
        <end position="201"/>
    </location>
</feature>
<organism evidence="6 7">
    <name type="scientific">Weissella viridescens</name>
    <name type="common">Lactobacillus viridescens</name>
    <dbReference type="NCBI Taxonomy" id="1629"/>
    <lineage>
        <taxon>Bacteria</taxon>
        <taxon>Bacillati</taxon>
        <taxon>Bacillota</taxon>
        <taxon>Bacilli</taxon>
        <taxon>Lactobacillales</taxon>
        <taxon>Lactobacillaceae</taxon>
        <taxon>Weissella</taxon>
    </lineage>
</organism>
<dbReference type="PANTHER" id="PTHR13285">
    <property type="entry name" value="ACYLTRANSFERASE"/>
    <property type="match status" value="1"/>
</dbReference>
<protein>
    <submittedName>
        <fullName evidence="6">Integral membrane protein</fullName>
    </submittedName>
</protein>
<evidence type="ECO:0000256" key="3">
    <source>
        <dbReference type="ARBA" id="ARBA00022989"/>
    </source>
</evidence>
<dbReference type="InterPro" id="IPR004299">
    <property type="entry name" value="MBOAT_fam"/>
</dbReference>
<proteinExistence type="predicted"/>
<feature type="transmembrane region" description="Helical" evidence="5">
    <location>
        <begin position="104"/>
        <end position="129"/>
    </location>
</feature>
<evidence type="ECO:0000313" key="7">
    <source>
        <dbReference type="Proteomes" id="UP000051992"/>
    </source>
</evidence>
<dbReference type="PANTHER" id="PTHR13285:SF23">
    <property type="entry name" value="TEICHOIC ACID D-ALANYLTRANSFERASE"/>
    <property type="match status" value="1"/>
</dbReference>
<dbReference type="PATRIC" id="fig|1629.5.peg.218"/>
<keyword evidence="2 5" id="KW-0812">Transmembrane</keyword>
<evidence type="ECO:0000256" key="1">
    <source>
        <dbReference type="ARBA" id="ARBA00004141"/>
    </source>
</evidence>
<comment type="subcellular location">
    <subcellularLocation>
        <location evidence="1">Membrane</location>
        <topology evidence="1">Multi-pass membrane protein</topology>
    </subcellularLocation>
</comment>
<dbReference type="AlphaFoldDB" id="A0A0R2H8N1"/>
<feature type="transmembrane region" description="Helical" evidence="5">
    <location>
        <begin position="61"/>
        <end position="83"/>
    </location>
</feature>
<evidence type="ECO:0000313" key="6">
    <source>
        <dbReference type="EMBL" id="KRN46949.1"/>
    </source>
</evidence>
<keyword evidence="4 5" id="KW-0472">Membrane</keyword>
<comment type="caution">
    <text evidence="6">The sequence shown here is derived from an EMBL/GenBank/DDBJ whole genome shotgun (WGS) entry which is preliminary data.</text>
</comment>
<dbReference type="InterPro" id="IPR051085">
    <property type="entry name" value="MB_O-acyltransferase"/>
</dbReference>
<dbReference type="Proteomes" id="UP000051992">
    <property type="component" value="Unassembled WGS sequence"/>
</dbReference>
<evidence type="ECO:0000256" key="2">
    <source>
        <dbReference type="ARBA" id="ARBA00022692"/>
    </source>
</evidence>
<evidence type="ECO:0000256" key="5">
    <source>
        <dbReference type="SAM" id="Phobius"/>
    </source>
</evidence>
<sequence>MIMEMRNGVLKDVKVWPTIRFLMFMPTLSSGPIDRYRRFEADYEQVPDRQRYLDFVQSATWNIMLGFFYKFIVAYLISAKFLIPFKKAALLEGGIFNLPTLGVMYSYGLYLFFDFAGYSLFAIAISKFMGIDTPINFNKPFMAKNLKEFWNRWHMTLSFWFRDYVFMRLVLVLTRNKVFKNRNVTSGFAYMVDMLLMGFWHGVTWWYILYGFLHALVLIINDWWLRQKKQKNRDRKKSWFGTITK</sequence>
<name>A0A0R2H8N1_WEIVI</name>
<accession>A0A0R2H8N1</accession>
<evidence type="ECO:0000256" key="4">
    <source>
        <dbReference type="ARBA" id="ARBA00023136"/>
    </source>
</evidence>
<dbReference type="Pfam" id="PF03062">
    <property type="entry name" value="MBOAT"/>
    <property type="match status" value="1"/>
</dbReference>
<feature type="transmembrane region" description="Helical" evidence="5">
    <location>
        <begin position="207"/>
        <end position="225"/>
    </location>
</feature>
<keyword evidence="7" id="KW-1185">Reference proteome</keyword>
<keyword evidence="3 5" id="KW-1133">Transmembrane helix</keyword>
<dbReference type="GO" id="GO:0016746">
    <property type="term" value="F:acyltransferase activity"/>
    <property type="evidence" value="ECO:0007669"/>
    <property type="project" value="TreeGrafter"/>
</dbReference>
<dbReference type="EMBL" id="JQBM01000001">
    <property type="protein sequence ID" value="KRN46949.1"/>
    <property type="molecule type" value="Genomic_DNA"/>
</dbReference>
<dbReference type="GO" id="GO:0016020">
    <property type="term" value="C:membrane"/>
    <property type="evidence" value="ECO:0007669"/>
    <property type="project" value="UniProtKB-SubCell"/>
</dbReference>